<protein>
    <submittedName>
        <fullName evidence="2">Alkaline phosphatase family protein</fullName>
    </submittedName>
</protein>
<dbReference type="InterPro" id="IPR029052">
    <property type="entry name" value="Metallo-depent_PP-like"/>
</dbReference>
<dbReference type="InterPro" id="IPR018946">
    <property type="entry name" value="PhoD-like_MPP"/>
</dbReference>
<evidence type="ECO:0000313" key="3">
    <source>
        <dbReference type="Proteomes" id="UP001516472"/>
    </source>
</evidence>
<feature type="domain" description="PhoD-like phosphatase metallophosphatase" evidence="1">
    <location>
        <begin position="210"/>
        <end position="532"/>
    </location>
</feature>
<proteinExistence type="predicted"/>
<dbReference type="Proteomes" id="UP001516472">
    <property type="component" value="Unassembled WGS sequence"/>
</dbReference>
<keyword evidence="3" id="KW-1185">Reference proteome</keyword>
<organism evidence="2 3">
    <name type="scientific">Corallococcus soli</name>
    <dbReference type="NCBI Taxonomy" id="2710757"/>
    <lineage>
        <taxon>Bacteria</taxon>
        <taxon>Pseudomonadati</taxon>
        <taxon>Myxococcota</taxon>
        <taxon>Myxococcia</taxon>
        <taxon>Myxococcales</taxon>
        <taxon>Cystobacterineae</taxon>
        <taxon>Myxococcaceae</taxon>
        <taxon>Corallococcus</taxon>
    </lineage>
</organism>
<dbReference type="CDD" id="cd07389">
    <property type="entry name" value="MPP_PhoD"/>
    <property type="match status" value="1"/>
</dbReference>
<dbReference type="PANTHER" id="PTHR46689">
    <property type="entry name" value="MEMBRANE PROTEIN, PUTATIVE-RELATED"/>
    <property type="match status" value="1"/>
</dbReference>
<accession>A0ABR9PWH4</accession>
<evidence type="ECO:0000259" key="1">
    <source>
        <dbReference type="Pfam" id="PF09423"/>
    </source>
</evidence>
<dbReference type="PANTHER" id="PTHR46689:SF1">
    <property type="entry name" value="PHOD-LIKE PHOSPHATASE DOMAIN-CONTAINING PROTEIN"/>
    <property type="match status" value="1"/>
</dbReference>
<dbReference type="SUPFAM" id="SSF56300">
    <property type="entry name" value="Metallo-dependent phosphatases"/>
    <property type="match status" value="1"/>
</dbReference>
<reference evidence="2 3" key="1">
    <citation type="submission" date="2020-02" db="EMBL/GenBank/DDBJ databases">
        <authorList>
            <person name="Babadi Z.K."/>
            <person name="Risdian C."/>
            <person name="Ebrahimipour G.H."/>
            <person name="Wink J."/>
        </authorList>
    </citation>
    <scope>NUCLEOTIDE SEQUENCE [LARGE SCALE GENOMIC DNA]</scope>
    <source>
        <strain evidence="2 3">ZKHCc1 1396</strain>
    </source>
</reference>
<dbReference type="InterPro" id="IPR038607">
    <property type="entry name" value="PhoD-like_sf"/>
</dbReference>
<dbReference type="RefSeq" id="WP_193429421.1">
    <property type="nucleotide sequence ID" value="NZ_CBCSIP010000325.1"/>
</dbReference>
<dbReference type="Pfam" id="PF09423">
    <property type="entry name" value="PhoD"/>
    <property type="match status" value="1"/>
</dbReference>
<sequence length="626" mass="70795">MQRFPGWPAPAVETQGDVMKLLLGPILYAKAQSTPDPKSHDVWSFYVNVFLDSPSVDACPAPRLCFTDARGVTVATFEDVKPAADFTRLPKDTAGVVWRWEVVLPRKDVAQRLSYHFEALGLPGVPVTFEPPPPRSGRAAPPGAPPTPLVVSDVVVPQRGVSPNIAFFSCNGASRASDWSDLAEPYALWERMLQHHQKEPTDPAKTPGFQLLIGGGDQLYADSLHNTMEVLNGHMKLPRSKRLTRAVPDGLREALLAEYVWLYRERWGGPEGIAALLQRVPGLFTWDDHDIFDGWGSHEELQRSPWYRAIYSAAARAFEAFQHGMLERPETAREPDDQGLIQPVRREVRDEDPRETRHYFRTFCFSTEDCDLDVVLLDLRSGRTSRVLDTDDAHPQSEFTVMSRAQWDAFDAWREEHRQRPENGKKARHVLVVSSVPLVHLRFGPAMEDMTGGIHLRDDLLDQWESAVHRGERTRLLMNLFSLSKRSYCAVTVLSGDVHVGARARVRSRNPDHLVPALGTVGEVFIEQVTSSPIVHPPPCWLAFKGMLAMSKDSREDLPGFLQTELLPVGKELYLRDRNWLSIRLERPKHRDGLTARPKLWVRWIAEKQHLPMEVVVEPPPFPVRG</sequence>
<name>A0ABR9PWH4_9BACT</name>
<evidence type="ECO:0000313" key="2">
    <source>
        <dbReference type="EMBL" id="MBE4752234.1"/>
    </source>
</evidence>
<comment type="caution">
    <text evidence="2">The sequence shown here is derived from an EMBL/GenBank/DDBJ whole genome shotgun (WGS) entry which is preliminary data.</text>
</comment>
<dbReference type="EMBL" id="JAAIYO010000011">
    <property type="protein sequence ID" value="MBE4752234.1"/>
    <property type="molecule type" value="Genomic_DNA"/>
</dbReference>
<gene>
    <name evidence="2" type="ORF">G4177_29125</name>
</gene>
<dbReference type="Gene3D" id="3.60.21.70">
    <property type="entry name" value="PhoD-like phosphatase"/>
    <property type="match status" value="1"/>
</dbReference>